<accession>W0RJ84</accession>
<evidence type="ECO:0000256" key="7">
    <source>
        <dbReference type="ARBA" id="ARBA00023014"/>
    </source>
</evidence>
<dbReference type="InParanoid" id="W0RJ84"/>
<dbReference type="Pfam" id="PF00384">
    <property type="entry name" value="Molybdopterin"/>
    <property type="match status" value="1"/>
</dbReference>
<dbReference type="SMART" id="SM00926">
    <property type="entry name" value="Molybdop_Fe4S4"/>
    <property type="match status" value="1"/>
</dbReference>
<comment type="similarity">
    <text evidence="2">Belongs to the complex I 75 kDa subunit family.</text>
</comment>
<dbReference type="GO" id="GO:0046872">
    <property type="term" value="F:metal ion binding"/>
    <property type="evidence" value="ECO:0007669"/>
    <property type="project" value="UniProtKB-KW"/>
</dbReference>
<dbReference type="STRING" id="861299.J421_3289"/>
<dbReference type="FunCoup" id="W0RJ84">
    <property type="interactions" value="544"/>
</dbReference>
<dbReference type="GO" id="GO:0003954">
    <property type="term" value="F:NADH dehydrogenase activity"/>
    <property type="evidence" value="ECO:0007669"/>
    <property type="project" value="TreeGrafter"/>
</dbReference>
<dbReference type="PROSITE" id="PS00643">
    <property type="entry name" value="COMPLEX1_75K_3"/>
    <property type="match status" value="1"/>
</dbReference>
<sequence length="526" mass="56774">MAEPKLINLTIEGRPVTVPEGTSILEAAKTAGILIPHYCYHPGLPVAGVCRMCLVEVEKMPKLAPSCATAVGEGQIVHVHSPKALDARKGVLEFLLINHPLDCPICDQAGECELQDYTFQEGRKDSRYLEPKRFNPVEDFGGDVLYVTNRCILCTRCVRFMDNVVQEPVLNVSERGDRAVIGKHAEADLTNPWAGNVIELCPVGALLSKDFLNKARAWELDRAASVCPNCTQGCNSILETREGTVVRQRPRSNDDVNKFFLCDEGRLGYRWLERRDRVELPYARAGGTLVPVEWEHALRAAAALLAGKRAVVLASPMLSNEALYLLKRVIDRTSGVGRFTVRVGDEVPLPGVPDLALRPERAANVTGAEILGFERSDDPLAGLGAGDVLVVADEELAHEPPSVPAGVSVIVVGTTHPTWAASADVVLPITNMAEEEGTFTNLRGRVQRYTQAKPGPGLARPAWYVLGDLLAAMGEGSGYFTARDAFAALAAGHPSFADMSYESLGLKGRPVADAERFAPAELAGVA</sequence>
<dbReference type="Gene3D" id="3.30.70.20">
    <property type="match status" value="1"/>
</dbReference>
<dbReference type="EMBL" id="CP007128">
    <property type="protein sequence ID" value="AHG90826.1"/>
    <property type="molecule type" value="Genomic_DNA"/>
</dbReference>
<evidence type="ECO:0000259" key="10">
    <source>
        <dbReference type="PROSITE" id="PS51085"/>
    </source>
</evidence>
<dbReference type="InterPro" id="IPR019574">
    <property type="entry name" value="NADH_UbQ_OxRdtase_Gsu_4Fe4S-bd"/>
</dbReference>
<evidence type="ECO:0000256" key="8">
    <source>
        <dbReference type="ARBA" id="ARBA00023027"/>
    </source>
</evidence>
<dbReference type="GO" id="GO:0048038">
    <property type="term" value="F:quinone binding"/>
    <property type="evidence" value="ECO:0007669"/>
    <property type="project" value="UniProtKB-KW"/>
</dbReference>
<dbReference type="RefSeq" id="WP_025412292.1">
    <property type="nucleotide sequence ID" value="NZ_CP007128.1"/>
</dbReference>
<keyword evidence="4" id="KW-0479">Metal-binding</keyword>
<dbReference type="InterPro" id="IPR006656">
    <property type="entry name" value="Mopterin_OxRdtase"/>
</dbReference>
<feature type="domain" description="4Fe-4S His(Cys)3-ligated-type" evidence="12">
    <location>
        <begin position="83"/>
        <end position="122"/>
    </location>
</feature>
<dbReference type="GO" id="GO:0051539">
    <property type="term" value="F:4 iron, 4 sulfur cluster binding"/>
    <property type="evidence" value="ECO:0007669"/>
    <property type="project" value="UniProtKB-KW"/>
</dbReference>
<evidence type="ECO:0000256" key="6">
    <source>
        <dbReference type="ARBA" id="ARBA00023004"/>
    </source>
</evidence>
<dbReference type="KEGG" id="gba:J421_3289"/>
<dbReference type="GO" id="GO:0042773">
    <property type="term" value="P:ATP synthesis coupled electron transport"/>
    <property type="evidence" value="ECO:0007669"/>
    <property type="project" value="InterPro"/>
</dbReference>
<dbReference type="PROSITE" id="PS51085">
    <property type="entry name" value="2FE2S_FER_2"/>
    <property type="match status" value="1"/>
</dbReference>
<dbReference type="CDD" id="cd00207">
    <property type="entry name" value="fer2"/>
    <property type="match status" value="1"/>
</dbReference>
<dbReference type="PATRIC" id="fig|861299.3.peg.3341"/>
<dbReference type="PROSITE" id="PS51669">
    <property type="entry name" value="4FE4S_MOW_BIS_MGD"/>
    <property type="match status" value="1"/>
</dbReference>
<dbReference type="eggNOG" id="COG3383">
    <property type="taxonomic scope" value="Bacteria"/>
</dbReference>
<dbReference type="Gene3D" id="3.40.50.740">
    <property type="match status" value="1"/>
</dbReference>
<keyword evidence="6" id="KW-0408">Iron</keyword>
<dbReference type="Gene3D" id="3.10.20.740">
    <property type="match status" value="1"/>
</dbReference>
<comment type="cofactor">
    <cofactor evidence="1">
        <name>[4Fe-4S] cluster</name>
        <dbReference type="ChEBI" id="CHEBI:49883"/>
    </cofactor>
</comment>
<dbReference type="InterPro" id="IPR054351">
    <property type="entry name" value="NADH_UbQ_OxRdtase_ferredoxin"/>
</dbReference>
<dbReference type="Pfam" id="PF10588">
    <property type="entry name" value="NADH-G_4Fe-4S_3"/>
    <property type="match status" value="1"/>
</dbReference>
<evidence type="ECO:0000313" key="14">
    <source>
        <dbReference type="Proteomes" id="UP000019151"/>
    </source>
</evidence>
<dbReference type="InterPro" id="IPR001041">
    <property type="entry name" value="2Fe-2S_ferredoxin-type"/>
</dbReference>
<evidence type="ECO:0000256" key="4">
    <source>
        <dbReference type="ARBA" id="ARBA00022723"/>
    </source>
</evidence>
<evidence type="ECO:0000259" key="11">
    <source>
        <dbReference type="PROSITE" id="PS51669"/>
    </source>
</evidence>
<proteinExistence type="inferred from homology"/>
<dbReference type="Pfam" id="PF22117">
    <property type="entry name" value="Fer4_Nqo3"/>
    <property type="match status" value="1"/>
</dbReference>
<dbReference type="InterPro" id="IPR050123">
    <property type="entry name" value="Prok_molybdopt-oxidoreductase"/>
</dbReference>
<gene>
    <name evidence="13" type="ORF">J421_3289</name>
</gene>
<dbReference type="InterPro" id="IPR036010">
    <property type="entry name" value="2Fe-2S_ferredoxin-like_sf"/>
</dbReference>
<keyword evidence="3" id="KW-0004">4Fe-4S</keyword>
<dbReference type="SUPFAM" id="SSF54862">
    <property type="entry name" value="4Fe-4S ferredoxins"/>
    <property type="match status" value="1"/>
</dbReference>
<keyword evidence="5" id="KW-1278">Translocase</keyword>
<organism evidence="13 14">
    <name type="scientific">Gemmatirosa kalamazoonensis</name>
    <dbReference type="NCBI Taxonomy" id="861299"/>
    <lineage>
        <taxon>Bacteria</taxon>
        <taxon>Pseudomonadati</taxon>
        <taxon>Gemmatimonadota</taxon>
        <taxon>Gemmatimonadia</taxon>
        <taxon>Gemmatimonadales</taxon>
        <taxon>Gemmatimonadaceae</taxon>
        <taxon>Gemmatirosa</taxon>
    </lineage>
</organism>
<dbReference type="PROSITE" id="PS00641">
    <property type="entry name" value="COMPLEX1_75K_1"/>
    <property type="match status" value="1"/>
</dbReference>
<keyword evidence="8" id="KW-0520">NAD</keyword>
<dbReference type="InterPro" id="IPR000283">
    <property type="entry name" value="NADH_UbQ_OxRdtase_75kDa_su_CS"/>
</dbReference>
<dbReference type="HOGENOM" id="CLU_000422_11_7_0"/>
<dbReference type="PANTHER" id="PTHR43105">
    <property type="entry name" value="RESPIRATORY NITRATE REDUCTASE"/>
    <property type="match status" value="1"/>
</dbReference>
<feature type="domain" description="4Fe-4S Mo/W bis-MGD-type" evidence="11">
    <location>
        <begin position="220"/>
        <end position="276"/>
    </location>
</feature>
<dbReference type="Gene3D" id="3.30.200.210">
    <property type="match status" value="1"/>
</dbReference>
<protein>
    <submittedName>
        <fullName evidence="13">NADH:ubiquinone oxidoreductase, subunit G, iron-sulfur binding protein</fullName>
    </submittedName>
</protein>
<evidence type="ECO:0000256" key="2">
    <source>
        <dbReference type="ARBA" id="ARBA00005404"/>
    </source>
</evidence>
<reference evidence="13 14" key="1">
    <citation type="journal article" date="2014" name="Genome Announc.">
        <title>Genome Sequence and Methylome of Soil Bacterium Gemmatirosa kalamazoonensis KBS708T, a Member of the Rarely Cultivated Gemmatimonadetes Phylum.</title>
        <authorList>
            <person name="Debruyn J.M."/>
            <person name="Radosevich M."/>
            <person name="Wommack K.E."/>
            <person name="Polson S.W."/>
            <person name="Hauser L.J."/>
            <person name="Fawaz M.N."/>
            <person name="Korlach J."/>
            <person name="Tsai Y.C."/>
        </authorList>
    </citation>
    <scope>NUCLEOTIDE SEQUENCE [LARGE SCALE GENOMIC DNA]</scope>
    <source>
        <strain evidence="13 14">KBS708</strain>
    </source>
</reference>
<evidence type="ECO:0000256" key="5">
    <source>
        <dbReference type="ARBA" id="ARBA00022967"/>
    </source>
</evidence>
<dbReference type="GO" id="GO:0051537">
    <property type="term" value="F:2 iron, 2 sulfur cluster binding"/>
    <property type="evidence" value="ECO:0007669"/>
    <property type="project" value="UniProtKB-KW"/>
</dbReference>
<dbReference type="AlphaFoldDB" id="W0RJ84"/>
<dbReference type="GO" id="GO:0008137">
    <property type="term" value="F:NADH dehydrogenase (ubiquinone) activity"/>
    <property type="evidence" value="ECO:0007669"/>
    <property type="project" value="InterPro"/>
</dbReference>
<dbReference type="SMART" id="SM00929">
    <property type="entry name" value="NADH-G_4Fe-4S_3"/>
    <property type="match status" value="1"/>
</dbReference>
<evidence type="ECO:0000259" key="12">
    <source>
        <dbReference type="PROSITE" id="PS51839"/>
    </source>
</evidence>
<dbReference type="SUPFAM" id="SSF53706">
    <property type="entry name" value="Formate dehydrogenase/DMSO reductase, domains 1-3"/>
    <property type="match status" value="1"/>
</dbReference>
<dbReference type="Pfam" id="PF04879">
    <property type="entry name" value="Molybdop_Fe4S4"/>
    <property type="match status" value="1"/>
</dbReference>
<keyword evidence="7" id="KW-0411">Iron-sulfur</keyword>
<keyword evidence="13" id="KW-0830">Ubiquinone</keyword>
<dbReference type="eggNOG" id="COG1034">
    <property type="taxonomic scope" value="Bacteria"/>
</dbReference>
<dbReference type="Proteomes" id="UP000019151">
    <property type="component" value="Chromosome"/>
</dbReference>
<evidence type="ECO:0000256" key="9">
    <source>
        <dbReference type="ARBA" id="ARBA00034078"/>
    </source>
</evidence>
<keyword evidence="14" id="KW-1185">Reference proteome</keyword>
<dbReference type="Pfam" id="PF13510">
    <property type="entry name" value="Fer2_4"/>
    <property type="match status" value="1"/>
</dbReference>
<dbReference type="SUPFAM" id="SSF54292">
    <property type="entry name" value="2Fe-2S ferredoxin-like"/>
    <property type="match status" value="1"/>
</dbReference>
<name>W0RJ84_9BACT</name>
<feature type="domain" description="2Fe-2S ferredoxin-type" evidence="10">
    <location>
        <begin position="5"/>
        <end position="83"/>
    </location>
</feature>
<dbReference type="InterPro" id="IPR006963">
    <property type="entry name" value="Mopterin_OxRdtase_4Fe-4S_dom"/>
</dbReference>
<dbReference type="FunFam" id="3.10.20.740:FF:000001">
    <property type="entry name" value="NADH-quinone oxidoreductase subunit G"/>
    <property type="match status" value="1"/>
</dbReference>
<comment type="cofactor">
    <cofactor evidence="9">
        <name>[2Fe-2S] cluster</name>
        <dbReference type="ChEBI" id="CHEBI:190135"/>
    </cofactor>
</comment>
<evidence type="ECO:0000313" key="13">
    <source>
        <dbReference type="EMBL" id="AHG90826.1"/>
    </source>
</evidence>
<dbReference type="OrthoDB" id="9805142at2"/>
<dbReference type="PANTHER" id="PTHR43105:SF13">
    <property type="entry name" value="NADH-UBIQUINONE OXIDOREDUCTASE 75 KDA SUBUNIT, MITOCHONDRIAL"/>
    <property type="match status" value="1"/>
</dbReference>
<evidence type="ECO:0000256" key="3">
    <source>
        <dbReference type="ARBA" id="ARBA00022485"/>
    </source>
</evidence>
<dbReference type="PROSITE" id="PS51839">
    <property type="entry name" value="4FE4S_HC3"/>
    <property type="match status" value="1"/>
</dbReference>
<evidence type="ECO:0000256" key="1">
    <source>
        <dbReference type="ARBA" id="ARBA00001966"/>
    </source>
</evidence>
<dbReference type="GO" id="GO:0016020">
    <property type="term" value="C:membrane"/>
    <property type="evidence" value="ECO:0007669"/>
    <property type="project" value="InterPro"/>
</dbReference>